<dbReference type="GO" id="GO:0005737">
    <property type="term" value="C:cytoplasm"/>
    <property type="evidence" value="ECO:0007669"/>
    <property type="project" value="UniProtKB-SubCell"/>
</dbReference>
<dbReference type="PANTHER" id="PTHR10954:SF23">
    <property type="entry name" value="RIBONUCLEASE"/>
    <property type="match status" value="1"/>
</dbReference>
<dbReference type="RefSeq" id="XP_067687930.1">
    <property type="nucleotide sequence ID" value="XM_067831827.1"/>
</dbReference>
<name>A0A836G0C7_LEIEN</name>
<feature type="binding site" evidence="11">
    <location>
        <position position="416"/>
    </location>
    <ligand>
        <name>a divalent metal cation</name>
        <dbReference type="ChEBI" id="CHEBI:60240"/>
    </ligand>
</feature>
<accession>A0A836G0C7</accession>
<dbReference type="GO" id="GO:0003723">
    <property type="term" value="F:RNA binding"/>
    <property type="evidence" value="ECO:0007669"/>
    <property type="project" value="UniProtKB-UniRule"/>
</dbReference>
<evidence type="ECO:0000256" key="8">
    <source>
        <dbReference type="ARBA" id="ARBA00022759"/>
    </source>
</evidence>
<dbReference type="GeneID" id="94167337"/>
<dbReference type="GO" id="GO:0043137">
    <property type="term" value="P:DNA replication, removal of RNA primer"/>
    <property type="evidence" value="ECO:0007669"/>
    <property type="project" value="TreeGrafter"/>
</dbReference>
<dbReference type="OrthoDB" id="7462577at2759"/>
<dbReference type="PANTHER" id="PTHR10954">
    <property type="entry name" value="RIBONUCLEASE H2 SUBUNIT A"/>
    <property type="match status" value="1"/>
</dbReference>
<evidence type="ECO:0000259" key="13">
    <source>
        <dbReference type="PROSITE" id="PS51975"/>
    </source>
</evidence>
<dbReference type="InterPro" id="IPR012337">
    <property type="entry name" value="RNaseH-like_sf"/>
</dbReference>
<proteinExistence type="inferred from homology"/>
<evidence type="ECO:0000256" key="3">
    <source>
        <dbReference type="ARBA" id="ARBA00004496"/>
    </source>
</evidence>
<dbReference type="Gene3D" id="3.30.420.10">
    <property type="entry name" value="Ribonuclease H-like superfamily/Ribonuclease H"/>
    <property type="match status" value="2"/>
</dbReference>
<keyword evidence="10" id="KW-0464">Manganese</keyword>
<organism evidence="14 15">
    <name type="scientific">Leishmania enriettii</name>
    <dbReference type="NCBI Taxonomy" id="5663"/>
    <lineage>
        <taxon>Eukaryota</taxon>
        <taxon>Discoba</taxon>
        <taxon>Euglenozoa</taxon>
        <taxon>Kinetoplastea</taxon>
        <taxon>Metakinetoplastina</taxon>
        <taxon>Trypanosomatida</taxon>
        <taxon>Trypanosomatidae</taxon>
        <taxon>Leishmaniinae</taxon>
        <taxon>Leishmania</taxon>
    </lineage>
</organism>
<dbReference type="KEGG" id="lenr:94167337"/>
<dbReference type="FunFam" id="3.30.420.10:FF:000193">
    <property type="entry name" value="Ribonuclease"/>
    <property type="match status" value="1"/>
</dbReference>
<dbReference type="GO" id="GO:0032299">
    <property type="term" value="C:ribonuclease H2 complex"/>
    <property type="evidence" value="ECO:0007669"/>
    <property type="project" value="TreeGrafter"/>
</dbReference>
<evidence type="ECO:0000256" key="4">
    <source>
        <dbReference type="ARBA" id="ARBA00007383"/>
    </source>
</evidence>
<dbReference type="InterPro" id="IPR024567">
    <property type="entry name" value="RNase_HII/HIII_dom"/>
</dbReference>
<evidence type="ECO:0000256" key="2">
    <source>
        <dbReference type="ARBA" id="ARBA00004065"/>
    </source>
</evidence>
<comment type="function">
    <text evidence="2 12">Endonuclease that specifically degrades the RNA of RNA-DNA hybrids.</text>
</comment>
<dbReference type="InterPro" id="IPR036397">
    <property type="entry name" value="RNaseH_sf"/>
</dbReference>
<feature type="binding site" evidence="11">
    <location>
        <position position="185"/>
    </location>
    <ligand>
        <name>a divalent metal cation</name>
        <dbReference type="ChEBI" id="CHEBI:60240"/>
    </ligand>
</feature>
<dbReference type="GO" id="GO:0046872">
    <property type="term" value="F:metal ion binding"/>
    <property type="evidence" value="ECO:0007669"/>
    <property type="project" value="UniProtKB-KW"/>
</dbReference>
<comment type="similarity">
    <text evidence="4 12">Belongs to the RNase HII family.</text>
</comment>
<dbReference type="EC" id="3.1.26.4" evidence="12"/>
<feature type="domain" description="RNase H type-2" evidence="13">
    <location>
        <begin position="178"/>
        <end position="517"/>
    </location>
</feature>
<evidence type="ECO:0000256" key="10">
    <source>
        <dbReference type="ARBA" id="ARBA00023211"/>
    </source>
</evidence>
<evidence type="ECO:0000256" key="9">
    <source>
        <dbReference type="ARBA" id="ARBA00022801"/>
    </source>
</evidence>
<evidence type="ECO:0000256" key="11">
    <source>
        <dbReference type="PROSITE-ProRule" id="PRU01319"/>
    </source>
</evidence>
<keyword evidence="5" id="KW-0963">Cytoplasm</keyword>
<keyword evidence="7 11" id="KW-0479">Metal-binding</keyword>
<dbReference type="GO" id="GO:0004523">
    <property type="term" value="F:RNA-DNA hybrid ribonuclease activity"/>
    <property type="evidence" value="ECO:0007669"/>
    <property type="project" value="UniProtKB-UniRule"/>
</dbReference>
<keyword evidence="15" id="KW-1185">Reference proteome</keyword>
<evidence type="ECO:0000313" key="14">
    <source>
        <dbReference type="EMBL" id="KAG5465331.1"/>
    </source>
</evidence>
<keyword evidence="8 11" id="KW-0255">Endonuclease</keyword>
<dbReference type="InterPro" id="IPR001352">
    <property type="entry name" value="RNase_HII/HIII"/>
</dbReference>
<dbReference type="PROSITE" id="PS51975">
    <property type="entry name" value="RNASE_H_2"/>
    <property type="match status" value="1"/>
</dbReference>
<gene>
    <name evidence="14" type="ORF">CUR178_00033</name>
</gene>
<comment type="catalytic activity">
    <reaction evidence="1 11 12">
        <text>Endonucleolytic cleavage to 5'-phosphomonoester.</text>
        <dbReference type="EC" id="3.1.26.4"/>
    </reaction>
</comment>
<dbReference type="EMBL" id="JAFHKP010000036">
    <property type="protein sequence ID" value="KAG5465331.1"/>
    <property type="molecule type" value="Genomic_DNA"/>
</dbReference>
<dbReference type="CDD" id="cd07182">
    <property type="entry name" value="RNase_HII_bacteria_HII_like"/>
    <property type="match status" value="1"/>
</dbReference>
<comment type="subcellular location">
    <subcellularLocation>
        <location evidence="3">Cytoplasm</location>
    </subcellularLocation>
</comment>
<keyword evidence="9 11" id="KW-0378">Hydrolase</keyword>
<comment type="caution">
    <text evidence="14">The sequence shown here is derived from an EMBL/GenBank/DDBJ whole genome shotgun (WGS) entry which is preliminary data.</text>
</comment>
<protein>
    <recommendedName>
        <fullName evidence="12">Ribonuclease</fullName>
        <ecNumber evidence="12">3.1.26.4</ecNumber>
    </recommendedName>
</protein>
<evidence type="ECO:0000256" key="6">
    <source>
        <dbReference type="ARBA" id="ARBA00022722"/>
    </source>
</evidence>
<comment type="cofactor">
    <cofactor evidence="11">
        <name>Mn(2+)</name>
        <dbReference type="ChEBI" id="CHEBI:29035"/>
    </cofactor>
    <cofactor evidence="11">
        <name>Mg(2+)</name>
        <dbReference type="ChEBI" id="CHEBI:18420"/>
    </cofactor>
    <text evidence="11">Manganese or magnesium. Binds 1 divalent metal ion per monomer in the absence of substrate. May bind a second metal ion after substrate binding.</text>
</comment>
<keyword evidence="6 11" id="KW-0540">Nuclease</keyword>
<evidence type="ECO:0000256" key="12">
    <source>
        <dbReference type="RuleBase" id="RU003515"/>
    </source>
</evidence>
<dbReference type="GO" id="GO:0006298">
    <property type="term" value="P:mismatch repair"/>
    <property type="evidence" value="ECO:0007669"/>
    <property type="project" value="TreeGrafter"/>
</dbReference>
<dbReference type="InterPro" id="IPR022898">
    <property type="entry name" value="RNase_HII"/>
</dbReference>
<evidence type="ECO:0000256" key="1">
    <source>
        <dbReference type="ARBA" id="ARBA00000077"/>
    </source>
</evidence>
<evidence type="ECO:0000313" key="15">
    <source>
        <dbReference type="Proteomes" id="UP000674179"/>
    </source>
</evidence>
<dbReference type="Proteomes" id="UP000674179">
    <property type="component" value="Chromosome 36"/>
</dbReference>
<dbReference type="FunFam" id="3.30.420.10:FF:000194">
    <property type="entry name" value="Ribonuclease"/>
    <property type="match status" value="1"/>
</dbReference>
<dbReference type="AlphaFoldDB" id="A0A836G0C7"/>
<sequence>MGKSTEHCHLTPMCSVFVRSKGKSCARLPRFLPESVYTTVLDNTCYLTSLMRDDQMLRAHLRRRAHSLDSRVLRQKRLAYSPFRSPPTWNALQEVEVGHRMTDTGEPTLDGTLDLVGYQLSRDGLLPQTNVSGRTLPAPDTSGISAATRRKLERERDAAVAHIKKRGVRLRRSIKETAVTIGCDEAGRGPLAGPVVGAAVSRIPVSSFNNEFDQLYEAPEQFQIFDSKSVSERQRDLVFAMITGHVDFFDVASCKKFVVHHCAGDEAPASTLSTKKFDSHVKLSKLPFKKLLSMQTPYLITYHGYNSAGNYVYFWSVGIANHTYIDSYNIYNASMNTMHRSAQSIWYMLNDARFSHEVAPRPRSSSIAQYLFSRFCTAANHDNEKRYQVPHNLELLKGAREYFDFEPIQPPLVLIDGHAVPGPSYDYFTSVSIGGDVQPIVEGDKRSLSIAAASCLAKVTRDELMNYIDALYPGYGFAENKGYPVEQHMKYVAKNGLCPIHRKTYRPCRVVLEKAQQKKGGAG</sequence>
<evidence type="ECO:0000256" key="5">
    <source>
        <dbReference type="ARBA" id="ARBA00022490"/>
    </source>
</evidence>
<feature type="binding site" evidence="11">
    <location>
        <position position="184"/>
    </location>
    <ligand>
        <name>a divalent metal cation</name>
        <dbReference type="ChEBI" id="CHEBI:60240"/>
    </ligand>
</feature>
<dbReference type="SUPFAM" id="SSF53098">
    <property type="entry name" value="Ribonuclease H-like"/>
    <property type="match status" value="1"/>
</dbReference>
<evidence type="ECO:0000256" key="7">
    <source>
        <dbReference type="ARBA" id="ARBA00022723"/>
    </source>
</evidence>
<reference evidence="14 15" key="1">
    <citation type="submission" date="2021-02" db="EMBL/GenBank/DDBJ databases">
        <title>Leishmania (Mundinia) enrietti genome sequencing and assembly.</title>
        <authorList>
            <person name="Almutairi H."/>
            <person name="Gatherer D."/>
        </authorList>
    </citation>
    <scope>NUCLEOTIDE SEQUENCE [LARGE SCALE GENOMIC DNA]</scope>
    <source>
        <strain evidence="14">CUR178</strain>
    </source>
</reference>
<dbReference type="Pfam" id="PF01351">
    <property type="entry name" value="RNase_HII"/>
    <property type="match status" value="1"/>
</dbReference>